<dbReference type="AlphaFoldDB" id="A0A6L6Q2P7"/>
<dbReference type="EMBL" id="WNLA01000012">
    <property type="protein sequence ID" value="MTW03885.1"/>
    <property type="molecule type" value="Genomic_DNA"/>
</dbReference>
<feature type="region of interest" description="Disordered" evidence="1">
    <location>
        <begin position="7"/>
        <end position="26"/>
    </location>
</feature>
<evidence type="ECO:0000313" key="2">
    <source>
        <dbReference type="EMBL" id="MTW03885.1"/>
    </source>
</evidence>
<protein>
    <submittedName>
        <fullName evidence="2">Uncharacterized protein</fullName>
    </submittedName>
</protein>
<reference evidence="2 3" key="1">
    <citation type="submission" date="2019-11" db="EMBL/GenBank/DDBJ databases">
        <title>Type strains purchased from KCTC, JCM and DSMZ.</title>
        <authorList>
            <person name="Lu H."/>
        </authorList>
    </citation>
    <scope>NUCLEOTIDE SEQUENCE [LARGE SCALE GENOMIC DNA]</scope>
    <source>
        <strain evidence="2 3">KCTC 42409</strain>
    </source>
</reference>
<sequence length="224" mass="23966">MLLPLAATAAGQAPPQSPVSAESRAGEQVIPAEHAARALIGRLKAALEQNRLLARQFYSPDQWAGLLGPHYTFRPQPAAGEAGAVAWNFDELGNVYVDEAGHATRLGRQRPLLTYGSLGGTLAGAGRRGHISFAAVTAARTADNATFFADTVVGLLGSPSEVRSGGPSFPPMHGRPYVPEPEVHSLANRWLTWQLDDARHTKFIRIRTLGDGAVAELQFDVQEK</sequence>
<gene>
    <name evidence="2" type="ORF">GM668_17515</name>
</gene>
<evidence type="ECO:0000313" key="3">
    <source>
        <dbReference type="Proteomes" id="UP000484015"/>
    </source>
</evidence>
<dbReference type="Proteomes" id="UP000484015">
    <property type="component" value="Unassembled WGS sequence"/>
</dbReference>
<accession>A0A6L6Q2P7</accession>
<comment type="caution">
    <text evidence="2">The sequence shown here is derived from an EMBL/GenBank/DDBJ whole genome shotgun (WGS) entry which is preliminary data.</text>
</comment>
<keyword evidence="3" id="KW-1185">Reference proteome</keyword>
<name>A0A6L6Q2P7_9BURK</name>
<organism evidence="2 3">
    <name type="scientific">Pseudoduganella ginsengisoli</name>
    <dbReference type="NCBI Taxonomy" id="1462440"/>
    <lineage>
        <taxon>Bacteria</taxon>
        <taxon>Pseudomonadati</taxon>
        <taxon>Pseudomonadota</taxon>
        <taxon>Betaproteobacteria</taxon>
        <taxon>Burkholderiales</taxon>
        <taxon>Oxalobacteraceae</taxon>
        <taxon>Telluria group</taxon>
        <taxon>Pseudoduganella</taxon>
    </lineage>
</organism>
<evidence type="ECO:0000256" key="1">
    <source>
        <dbReference type="SAM" id="MobiDB-lite"/>
    </source>
</evidence>
<dbReference type="RefSeq" id="WP_155440241.1">
    <property type="nucleotide sequence ID" value="NZ_WNLA01000012.1"/>
</dbReference>
<proteinExistence type="predicted"/>